<accession>A0A8S4A168</accession>
<feature type="signal peptide" evidence="1">
    <location>
        <begin position="1"/>
        <end position="18"/>
    </location>
</feature>
<evidence type="ECO:0000313" key="2">
    <source>
        <dbReference type="EMBL" id="CAG5133695.1"/>
    </source>
</evidence>
<evidence type="ECO:0000313" key="3">
    <source>
        <dbReference type="Proteomes" id="UP000678393"/>
    </source>
</evidence>
<sequence length="200" mass="22556">MYLEILSVILGVVVAVTGQDPTAACYPPVFQTEYYNLITEDRGFIYVDFSKQKFVEVSSVSSNKYIHDFAKLQSYAISGSGNHTTCKNYTLQQSQVMYRCLPPYAKYVTHGSGYLHHVASEKMLLHTWDVETETDKVNRVVFSVVGGQPNWPIMSQEYGYHGTTNMYIYLNPTPTVSNQSVFTIPTSCQTYEINISPIIG</sequence>
<dbReference type="AlphaFoldDB" id="A0A8S4A168"/>
<dbReference type="OrthoDB" id="6173423at2759"/>
<organism evidence="2 3">
    <name type="scientific">Candidula unifasciata</name>
    <dbReference type="NCBI Taxonomy" id="100452"/>
    <lineage>
        <taxon>Eukaryota</taxon>
        <taxon>Metazoa</taxon>
        <taxon>Spiralia</taxon>
        <taxon>Lophotrochozoa</taxon>
        <taxon>Mollusca</taxon>
        <taxon>Gastropoda</taxon>
        <taxon>Heterobranchia</taxon>
        <taxon>Euthyneura</taxon>
        <taxon>Panpulmonata</taxon>
        <taxon>Eupulmonata</taxon>
        <taxon>Stylommatophora</taxon>
        <taxon>Helicina</taxon>
        <taxon>Helicoidea</taxon>
        <taxon>Geomitridae</taxon>
        <taxon>Candidula</taxon>
    </lineage>
</organism>
<reference evidence="2" key="1">
    <citation type="submission" date="2021-04" db="EMBL/GenBank/DDBJ databases">
        <authorList>
            <consortium name="Molecular Ecology Group"/>
        </authorList>
    </citation>
    <scope>NUCLEOTIDE SEQUENCE</scope>
</reference>
<proteinExistence type="predicted"/>
<dbReference type="Proteomes" id="UP000678393">
    <property type="component" value="Unassembled WGS sequence"/>
</dbReference>
<protein>
    <submittedName>
        <fullName evidence="2">Uncharacterized protein</fullName>
    </submittedName>
</protein>
<comment type="caution">
    <text evidence="2">The sequence shown here is derived from an EMBL/GenBank/DDBJ whole genome shotgun (WGS) entry which is preliminary data.</text>
</comment>
<keyword evidence="3" id="KW-1185">Reference proteome</keyword>
<name>A0A8S4A168_9EUPU</name>
<dbReference type="EMBL" id="CAJHNH020006412">
    <property type="protein sequence ID" value="CAG5133695.1"/>
    <property type="molecule type" value="Genomic_DNA"/>
</dbReference>
<feature type="chain" id="PRO_5035917627" evidence="1">
    <location>
        <begin position="19"/>
        <end position="200"/>
    </location>
</feature>
<evidence type="ECO:0000256" key="1">
    <source>
        <dbReference type="SAM" id="SignalP"/>
    </source>
</evidence>
<keyword evidence="1" id="KW-0732">Signal</keyword>
<gene>
    <name evidence="2" type="ORF">CUNI_LOCUS19253</name>
</gene>